<dbReference type="EMBL" id="JAAAHS010000693">
    <property type="protein sequence ID" value="NBE57007.1"/>
    <property type="molecule type" value="Genomic_DNA"/>
</dbReference>
<organism evidence="1 2">
    <name type="scientific">Streptomyces boluensis</name>
    <dbReference type="NCBI Taxonomy" id="1775135"/>
    <lineage>
        <taxon>Bacteria</taxon>
        <taxon>Bacillati</taxon>
        <taxon>Actinomycetota</taxon>
        <taxon>Actinomycetes</taxon>
        <taxon>Kitasatosporales</taxon>
        <taxon>Streptomycetaceae</taxon>
        <taxon>Streptomyces</taxon>
    </lineage>
</organism>
<dbReference type="Proteomes" id="UP000598297">
    <property type="component" value="Unassembled WGS sequence"/>
</dbReference>
<protein>
    <submittedName>
        <fullName evidence="1">DUF3107 family protein</fullName>
    </submittedName>
</protein>
<sequence length="95" mass="10335">MCAEYGADGRAHTDRRRDKAVEVKIGVQYAPREIVLESAQTPEEVEKAVAEALSGKTELLSLVDDHGRKVLVPADRIAYVELGEPTARKVGFSAV</sequence>
<comment type="caution">
    <text evidence="1">The sequence shown here is derived from an EMBL/GenBank/DDBJ whole genome shotgun (WGS) entry which is preliminary data.</text>
</comment>
<proteinExistence type="predicted"/>
<accession>A0A964XRI2</accession>
<dbReference type="AlphaFoldDB" id="A0A964XRI2"/>
<dbReference type="Pfam" id="PF11305">
    <property type="entry name" value="DUF3107"/>
    <property type="match status" value="1"/>
</dbReference>
<reference evidence="1" key="1">
    <citation type="submission" date="2020-01" db="EMBL/GenBank/DDBJ databases">
        <title>Whole-genome analyses of novel actinobacteria.</title>
        <authorList>
            <person name="Sahin N."/>
        </authorList>
    </citation>
    <scope>NUCLEOTIDE SEQUENCE</scope>
    <source>
        <strain evidence="1">YC537</strain>
    </source>
</reference>
<dbReference type="InterPro" id="IPR021456">
    <property type="entry name" value="DUF3107"/>
</dbReference>
<evidence type="ECO:0000313" key="2">
    <source>
        <dbReference type="Proteomes" id="UP000598297"/>
    </source>
</evidence>
<gene>
    <name evidence="1" type="ORF">GUY60_37480</name>
</gene>
<keyword evidence="2" id="KW-1185">Reference proteome</keyword>
<name>A0A964XRI2_9ACTN</name>
<dbReference type="OrthoDB" id="3268468at2"/>
<evidence type="ECO:0000313" key="1">
    <source>
        <dbReference type="EMBL" id="NBE57007.1"/>
    </source>
</evidence>